<keyword evidence="3" id="KW-1185">Reference proteome</keyword>
<keyword evidence="1" id="KW-1133">Transmembrane helix</keyword>
<dbReference type="STRING" id="476157.GCA_001663155_00004"/>
<evidence type="ECO:0000313" key="3">
    <source>
        <dbReference type="Proteomes" id="UP000320547"/>
    </source>
</evidence>
<dbReference type="AlphaFoldDB" id="A0A562UU23"/>
<proteinExistence type="predicted"/>
<keyword evidence="1" id="KW-0812">Transmembrane</keyword>
<name>A0A562UU23_9SPHN</name>
<protein>
    <recommendedName>
        <fullName evidence="4">SMODS and SLOG-associating 2TM effector domain-containing protein</fullName>
    </recommendedName>
</protein>
<evidence type="ECO:0000313" key="2">
    <source>
        <dbReference type="EMBL" id="TWJ09116.1"/>
    </source>
</evidence>
<evidence type="ECO:0000256" key="1">
    <source>
        <dbReference type="SAM" id="Phobius"/>
    </source>
</evidence>
<dbReference type="SUPFAM" id="SSF102405">
    <property type="entry name" value="MCP/YpsA-like"/>
    <property type="match status" value="1"/>
</dbReference>
<keyword evidence="1" id="KW-0472">Membrane</keyword>
<organism evidence="2 3">
    <name type="scientific">Altererythrobacter ishigakiensis</name>
    <dbReference type="NCBI Taxonomy" id="476157"/>
    <lineage>
        <taxon>Bacteria</taxon>
        <taxon>Pseudomonadati</taxon>
        <taxon>Pseudomonadota</taxon>
        <taxon>Alphaproteobacteria</taxon>
        <taxon>Sphingomonadales</taxon>
        <taxon>Erythrobacteraceae</taxon>
        <taxon>Altererythrobacter</taxon>
    </lineage>
</organism>
<dbReference type="Proteomes" id="UP000320547">
    <property type="component" value="Unassembled WGS sequence"/>
</dbReference>
<evidence type="ECO:0008006" key="4">
    <source>
        <dbReference type="Google" id="ProtNLM"/>
    </source>
</evidence>
<feature type="transmembrane region" description="Helical" evidence="1">
    <location>
        <begin position="332"/>
        <end position="352"/>
    </location>
</feature>
<dbReference type="RefSeq" id="WP_144573562.1">
    <property type="nucleotide sequence ID" value="NZ_CP015963.1"/>
</dbReference>
<dbReference type="Gene3D" id="3.40.50.450">
    <property type="match status" value="1"/>
</dbReference>
<gene>
    <name evidence="2" type="ORF">JN10_0740</name>
</gene>
<feature type="transmembrane region" description="Helical" evidence="1">
    <location>
        <begin position="517"/>
        <end position="535"/>
    </location>
</feature>
<reference evidence="2 3" key="1">
    <citation type="submission" date="2019-07" db="EMBL/GenBank/DDBJ databases">
        <title>Genomic Encyclopedia of Archaeal and Bacterial Type Strains, Phase II (KMG-II): from individual species to whole genera.</title>
        <authorList>
            <person name="Goeker M."/>
        </authorList>
    </citation>
    <scope>NUCLEOTIDE SEQUENCE [LARGE SCALE GENOMIC DNA]</scope>
    <source>
        <strain evidence="2 3">ATCC BAA-2084</strain>
    </source>
</reference>
<comment type="caution">
    <text evidence="2">The sequence shown here is derived from an EMBL/GenBank/DDBJ whole genome shotgun (WGS) entry which is preliminary data.</text>
</comment>
<feature type="transmembrane region" description="Helical" evidence="1">
    <location>
        <begin position="484"/>
        <end position="505"/>
    </location>
</feature>
<feature type="transmembrane region" description="Helical" evidence="1">
    <location>
        <begin position="358"/>
        <end position="377"/>
    </location>
</feature>
<sequence length="603" mass="65983">MSKDQEIDRFRPRLALRFGITGHRPPRLKPEHHQHVREQCEDLFKLAVDTLTDIAGEHSDIFSNETARVALVSSLAEGADVIAAEAALTCGLDLAACLPFPAEVYARDFGEPEWARTSAMLDQARTAMALADFKGGDEAAYELAGRIVLSQSDILIAVWDGEASRGRGGTTQVIAEAVALHQPVVHIDASGRSPPELLWSGLHDVVPDHPSLDGVERTDARSALPRLIYALCAPPVGEDAGHLDSFVQQHPDRRERHFAWPALLALTGAKKLRRTSFLPPKPGDSVRSLRGHVSGFVGLGRFGEQLTGPVARRFGRADAEAGYFALRFRSSFVANFALAGLAVMLALSGLLFPDAKKWLISAELLVILAIIINTRGANRSNLHQQWLNLRHLAERLRLLAMSSTLGQLSLRAVEDGTTHPGWVSWYARATARELGLVGATFDKSYLAEVRSAMLNLIDEQAKYHASNAQAMHHANHALHRTGDAFFLGTILACVAYLTVSIFVGKPGSLGPFGVTELVTFATALFPALAAALYGIRMQGDFAATSERSSVIARQLAQLRTAIERDPLTYERLIDRSRRLSDIMLAEIHQWRLHYETRPLSLPG</sequence>
<dbReference type="EMBL" id="VLLK01000001">
    <property type="protein sequence ID" value="TWJ09116.1"/>
    <property type="molecule type" value="Genomic_DNA"/>
</dbReference>
<dbReference type="OrthoDB" id="2968017at2"/>
<accession>A0A562UU23</accession>